<reference evidence="1 2" key="1">
    <citation type="submission" date="2015-08" db="EMBL/GenBank/DDBJ databases">
        <title>The genome of the Asian arowana (Scleropages formosus).</title>
        <authorList>
            <person name="Tan M.H."/>
            <person name="Gan H.M."/>
            <person name="Croft L.J."/>
            <person name="Austin C.M."/>
        </authorList>
    </citation>
    <scope>NUCLEOTIDE SEQUENCE [LARGE SCALE GENOMIC DNA]</scope>
    <source>
        <strain evidence="1">Aro1</strain>
    </source>
</reference>
<organism evidence="1 2">
    <name type="scientific">Scleropages formosus</name>
    <name type="common">Asian bonytongue</name>
    <name type="synonym">Osteoglossum formosum</name>
    <dbReference type="NCBI Taxonomy" id="113540"/>
    <lineage>
        <taxon>Eukaryota</taxon>
        <taxon>Metazoa</taxon>
        <taxon>Chordata</taxon>
        <taxon>Craniata</taxon>
        <taxon>Vertebrata</taxon>
        <taxon>Euteleostomi</taxon>
        <taxon>Actinopterygii</taxon>
        <taxon>Neopterygii</taxon>
        <taxon>Teleostei</taxon>
        <taxon>Osteoglossocephala</taxon>
        <taxon>Osteoglossomorpha</taxon>
        <taxon>Osteoglossiformes</taxon>
        <taxon>Osteoglossidae</taxon>
        <taxon>Scleropages</taxon>
    </lineage>
</organism>
<name>A0A0P7UHU5_SCLFO</name>
<comment type="caution">
    <text evidence="1">The sequence shown here is derived from an EMBL/GenBank/DDBJ whole genome shotgun (WGS) entry which is preliminary data.</text>
</comment>
<dbReference type="EMBL" id="JARO02013203">
    <property type="protein sequence ID" value="KPP58790.1"/>
    <property type="molecule type" value="Genomic_DNA"/>
</dbReference>
<dbReference type="PANTHER" id="PTHR38706">
    <property type="entry name" value="SI:CH211-198C19.1-RELATED"/>
    <property type="match status" value="1"/>
</dbReference>
<gene>
    <name evidence="1" type="ORF">Z043_123352</name>
</gene>
<dbReference type="Proteomes" id="UP000034805">
    <property type="component" value="Unassembled WGS sequence"/>
</dbReference>
<sequence length="347" mass="40370">MIRTLQQLGDLRRVTFGHMPPRHGLRLLYWFSINCVKFCWDGSMQLQCVPDAGEFGFHHYGNYENLFPSLRHQGYTYFVVGNLNCQTHQGSQDLPKYVREAYNDFIDSLDRNRDRIIISLHRITKLIKDIYITEHLPGSGDFNPYGTYLLSPELIEDIQEMSLTKFLISTGSLVLLLLLPPVFGIQTLETLKDLKKTGYGQSYQRHGLRLLRFLAENIIRFENGVMHAQFTGDQYGFHHYGNYEGLLPVLRSGLQYFEVGNLNTETHPRSRELPASVRQAYDNSRYYCSENNVERVMLCLRRNSNVIEQVYLTEHRPRSRDFNEGRAYRVSPRLIRQLQSSQSSGLS</sequence>
<evidence type="ECO:0000313" key="2">
    <source>
        <dbReference type="Proteomes" id="UP000034805"/>
    </source>
</evidence>
<feature type="non-terminal residue" evidence="1">
    <location>
        <position position="347"/>
    </location>
</feature>
<evidence type="ECO:0000313" key="1">
    <source>
        <dbReference type="EMBL" id="KPP58790.1"/>
    </source>
</evidence>
<accession>A0A0P7UHU5</accession>
<dbReference type="AlphaFoldDB" id="A0A0P7UHU5"/>
<protein>
    <submittedName>
        <fullName evidence="1">Uncharacterized protein</fullName>
    </submittedName>
</protein>
<dbReference type="PANTHER" id="PTHR38706:SF2">
    <property type="match status" value="1"/>
</dbReference>
<proteinExistence type="predicted"/>